<reference evidence="7 8" key="1">
    <citation type="submission" date="2020-02" db="EMBL/GenBank/DDBJ databases">
        <authorList>
            <person name="Li X.-J."/>
            <person name="Feng X.-M."/>
        </authorList>
    </citation>
    <scope>NUCLEOTIDE SEQUENCE [LARGE SCALE GENOMIC DNA]</scope>
    <source>
        <strain evidence="7 8">CGMCC 4.7225</strain>
    </source>
</reference>
<evidence type="ECO:0000313" key="7">
    <source>
        <dbReference type="EMBL" id="NED93991.1"/>
    </source>
</evidence>
<dbReference type="Proteomes" id="UP000469185">
    <property type="component" value="Unassembled WGS sequence"/>
</dbReference>
<protein>
    <submittedName>
        <fullName evidence="7">NfeD family protein</fullName>
    </submittedName>
</protein>
<feature type="transmembrane region" description="Helical" evidence="5">
    <location>
        <begin position="46"/>
        <end position="73"/>
    </location>
</feature>
<sequence>MQGFWDWLGDNEWSAWLGLAFVFGIVETTTLDLVFLMLAAGAASGAVASIVGLPFVAQLLIAITVSAALIGVVRPIAKRHMRVPSGVRTGAAALIGQSGVVLERVDGDGGRIKLAGEVWTARSYDGRTVIEAGRPVDIAEIDGATALVFPGDEPV</sequence>
<evidence type="ECO:0000313" key="8">
    <source>
        <dbReference type="Proteomes" id="UP000469185"/>
    </source>
</evidence>
<name>A0A6N9YG05_9ACTN</name>
<dbReference type="InterPro" id="IPR052165">
    <property type="entry name" value="Membrane_assoc_protease"/>
</dbReference>
<dbReference type="Gene3D" id="2.40.50.140">
    <property type="entry name" value="Nucleic acid-binding proteins"/>
    <property type="match status" value="1"/>
</dbReference>
<dbReference type="PANTHER" id="PTHR33507:SF3">
    <property type="entry name" value="INNER MEMBRANE PROTEIN YBBJ"/>
    <property type="match status" value="1"/>
</dbReference>
<keyword evidence="2 5" id="KW-0812">Transmembrane</keyword>
<feature type="transmembrane region" description="Helical" evidence="5">
    <location>
        <begin position="16"/>
        <end position="40"/>
    </location>
</feature>
<comment type="caution">
    <text evidence="7">The sequence shown here is derived from an EMBL/GenBank/DDBJ whole genome shotgun (WGS) entry which is preliminary data.</text>
</comment>
<evidence type="ECO:0000256" key="3">
    <source>
        <dbReference type="ARBA" id="ARBA00022989"/>
    </source>
</evidence>
<feature type="domain" description="NfeD-like C-terminal" evidence="6">
    <location>
        <begin position="92"/>
        <end position="148"/>
    </location>
</feature>
<proteinExistence type="predicted"/>
<evidence type="ECO:0000256" key="5">
    <source>
        <dbReference type="SAM" id="Phobius"/>
    </source>
</evidence>
<organism evidence="7 8">
    <name type="scientific">Phytoactinopolyspora alkaliphila</name>
    <dbReference type="NCBI Taxonomy" id="1783498"/>
    <lineage>
        <taxon>Bacteria</taxon>
        <taxon>Bacillati</taxon>
        <taxon>Actinomycetota</taxon>
        <taxon>Actinomycetes</taxon>
        <taxon>Jiangellales</taxon>
        <taxon>Jiangellaceae</taxon>
        <taxon>Phytoactinopolyspora</taxon>
    </lineage>
</organism>
<keyword evidence="3 5" id="KW-1133">Transmembrane helix</keyword>
<dbReference type="Pfam" id="PF01957">
    <property type="entry name" value="NfeD"/>
    <property type="match status" value="1"/>
</dbReference>
<evidence type="ECO:0000256" key="4">
    <source>
        <dbReference type="ARBA" id="ARBA00023136"/>
    </source>
</evidence>
<keyword evidence="4 5" id="KW-0472">Membrane</keyword>
<dbReference type="AlphaFoldDB" id="A0A6N9YG05"/>
<dbReference type="InterPro" id="IPR002810">
    <property type="entry name" value="NfeD-like_C"/>
</dbReference>
<accession>A0A6N9YG05</accession>
<dbReference type="InterPro" id="IPR012340">
    <property type="entry name" value="NA-bd_OB-fold"/>
</dbReference>
<evidence type="ECO:0000256" key="2">
    <source>
        <dbReference type="ARBA" id="ARBA00022692"/>
    </source>
</evidence>
<gene>
    <name evidence="7" type="ORF">G1H11_01515</name>
</gene>
<keyword evidence="8" id="KW-1185">Reference proteome</keyword>
<dbReference type="RefSeq" id="WP_163815355.1">
    <property type="nucleotide sequence ID" value="NZ_JAAGOB010000001.1"/>
</dbReference>
<comment type="subcellular location">
    <subcellularLocation>
        <location evidence="1">Membrane</location>
        <topology evidence="1">Multi-pass membrane protein</topology>
    </subcellularLocation>
</comment>
<evidence type="ECO:0000256" key="1">
    <source>
        <dbReference type="ARBA" id="ARBA00004141"/>
    </source>
</evidence>
<dbReference type="GO" id="GO:0005886">
    <property type="term" value="C:plasma membrane"/>
    <property type="evidence" value="ECO:0007669"/>
    <property type="project" value="TreeGrafter"/>
</dbReference>
<dbReference type="PANTHER" id="PTHR33507">
    <property type="entry name" value="INNER MEMBRANE PROTEIN YBBJ"/>
    <property type="match status" value="1"/>
</dbReference>
<dbReference type="SUPFAM" id="SSF141322">
    <property type="entry name" value="NfeD domain-like"/>
    <property type="match status" value="1"/>
</dbReference>
<evidence type="ECO:0000259" key="6">
    <source>
        <dbReference type="Pfam" id="PF01957"/>
    </source>
</evidence>
<dbReference type="EMBL" id="JAAGOB010000001">
    <property type="protein sequence ID" value="NED93991.1"/>
    <property type="molecule type" value="Genomic_DNA"/>
</dbReference>